<dbReference type="Pfam" id="PF00520">
    <property type="entry name" value="Ion_trans"/>
    <property type="match status" value="2"/>
</dbReference>
<reference evidence="8 9" key="1">
    <citation type="submission" date="2016-02" db="EMBL/GenBank/DDBJ databases">
        <title>Genome analysis of coral dinoflagellate symbionts highlights evolutionary adaptations to a symbiotic lifestyle.</title>
        <authorList>
            <person name="Aranda M."/>
            <person name="Li Y."/>
            <person name="Liew Y.J."/>
            <person name="Baumgarten S."/>
            <person name="Simakov O."/>
            <person name="Wilson M."/>
            <person name="Piel J."/>
            <person name="Ashoor H."/>
            <person name="Bougouffa S."/>
            <person name="Bajic V.B."/>
            <person name="Ryu T."/>
            <person name="Ravasi T."/>
            <person name="Bayer T."/>
            <person name="Micklem G."/>
            <person name="Kim H."/>
            <person name="Bhak J."/>
            <person name="Lajeunesse T.C."/>
            <person name="Voolstra C.R."/>
        </authorList>
    </citation>
    <scope>NUCLEOTIDE SEQUENCE [LARGE SCALE GENOMIC DNA]</scope>
    <source>
        <strain evidence="8 9">CCMP2467</strain>
    </source>
</reference>
<evidence type="ECO:0000256" key="3">
    <source>
        <dbReference type="ARBA" id="ARBA00022989"/>
    </source>
</evidence>
<protein>
    <recommendedName>
        <fullName evidence="7">Ion transport domain-containing protein</fullName>
    </recommendedName>
</protein>
<keyword evidence="2 6" id="KW-0812">Transmembrane</keyword>
<keyword evidence="9" id="KW-1185">Reference proteome</keyword>
<organism evidence="8 9">
    <name type="scientific">Symbiodinium microadriaticum</name>
    <name type="common">Dinoflagellate</name>
    <name type="synonym">Zooxanthella microadriatica</name>
    <dbReference type="NCBI Taxonomy" id="2951"/>
    <lineage>
        <taxon>Eukaryota</taxon>
        <taxon>Sar</taxon>
        <taxon>Alveolata</taxon>
        <taxon>Dinophyceae</taxon>
        <taxon>Suessiales</taxon>
        <taxon>Symbiodiniaceae</taxon>
        <taxon>Symbiodinium</taxon>
    </lineage>
</organism>
<feature type="transmembrane region" description="Helical" evidence="6">
    <location>
        <begin position="428"/>
        <end position="446"/>
    </location>
</feature>
<keyword evidence="4 6" id="KW-0472">Membrane</keyword>
<dbReference type="SUPFAM" id="SSF81324">
    <property type="entry name" value="Voltage-gated potassium channels"/>
    <property type="match status" value="2"/>
</dbReference>
<dbReference type="InterPro" id="IPR027359">
    <property type="entry name" value="Volt_channel_dom_sf"/>
</dbReference>
<comment type="caution">
    <text evidence="8">The sequence shown here is derived from an EMBL/GenBank/DDBJ whole genome shotgun (WGS) entry which is preliminary data.</text>
</comment>
<keyword evidence="3 6" id="KW-1133">Transmembrane helix</keyword>
<dbReference type="AlphaFoldDB" id="A0A1Q9CY20"/>
<dbReference type="PANTHER" id="PTHR10037">
    <property type="entry name" value="VOLTAGE-GATED CATION CHANNEL CALCIUM AND SODIUM"/>
    <property type="match status" value="1"/>
</dbReference>
<dbReference type="EMBL" id="LSRX01000842">
    <property type="protein sequence ID" value="OLP87789.1"/>
    <property type="molecule type" value="Genomic_DNA"/>
</dbReference>
<evidence type="ECO:0000256" key="6">
    <source>
        <dbReference type="SAM" id="Phobius"/>
    </source>
</evidence>
<dbReference type="PANTHER" id="PTHR10037:SF62">
    <property type="entry name" value="SODIUM CHANNEL PROTEIN 60E"/>
    <property type="match status" value="1"/>
</dbReference>
<feature type="coiled-coil region" evidence="5">
    <location>
        <begin position="39"/>
        <end position="80"/>
    </location>
</feature>
<evidence type="ECO:0000256" key="5">
    <source>
        <dbReference type="SAM" id="Coils"/>
    </source>
</evidence>
<evidence type="ECO:0000256" key="1">
    <source>
        <dbReference type="ARBA" id="ARBA00004141"/>
    </source>
</evidence>
<evidence type="ECO:0000256" key="4">
    <source>
        <dbReference type="ARBA" id="ARBA00023136"/>
    </source>
</evidence>
<keyword evidence="5" id="KW-0175">Coiled coil</keyword>
<feature type="domain" description="Ion transport" evidence="7">
    <location>
        <begin position="123"/>
        <end position="236"/>
    </location>
</feature>
<sequence>MSRVLGAKLVEPAGDYDYSLADQSPGQTSIGSVDTDVQNAQVADELGRIEDINRQLEEKRRRLQELDEFYEARRQQIQRRVLDKQDQVDLCRRKSLMYRSSPKFRMSDGPPGCRWLQFVDEAWFDGVVALVIVSNLLLIVMELADNTKAREFFWCDTAILVFYIVEFGARLALHHEDLLIGPCKQVWTFWVDMLIICVGVLDLWLGPLIFGAATPEWTSWLQGLRVVRVVKLFRLLNDTSWAEERGFQLFILAVILLNAAMIGLELSFPNLGGWRLLDNLLLSVFTFELIVRIRNSGCRFFHDQNEFFYNWLDLLIVLLGVVEQWVLPVVGFSLYMSGAVEEAPFATDKPQTQAMRLLRLARLLRLMRLLRLIRNIPPLYTLAMGILESFQGMTWVFLLALVVLYTCAILCTQLIGHRLVVPVDFPESASQVFPTVGTSMFVLSLVRMC</sequence>
<proteinExistence type="predicted"/>
<evidence type="ECO:0000256" key="2">
    <source>
        <dbReference type="ARBA" id="ARBA00022692"/>
    </source>
</evidence>
<dbReference type="OMA" id="IANAIEM"/>
<dbReference type="GO" id="GO:0005248">
    <property type="term" value="F:voltage-gated sodium channel activity"/>
    <property type="evidence" value="ECO:0007669"/>
    <property type="project" value="TreeGrafter"/>
</dbReference>
<evidence type="ECO:0000313" key="8">
    <source>
        <dbReference type="EMBL" id="OLP87789.1"/>
    </source>
</evidence>
<evidence type="ECO:0000259" key="7">
    <source>
        <dbReference type="Pfam" id="PF00520"/>
    </source>
</evidence>
<gene>
    <name evidence="8" type="ORF">AK812_SmicGene30949</name>
</gene>
<dbReference type="GO" id="GO:0001518">
    <property type="term" value="C:voltage-gated sodium channel complex"/>
    <property type="evidence" value="ECO:0007669"/>
    <property type="project" value="TreeGrafter"/>
</dbReference>
<feature type="domain" description="Ion transport" evidence="7">
    <location>
        <begin position="246"/>
        <end position="420"/>
    </location>
</feature>
<dbReference type="OrthoDB" id="422578at2759"/>
<feature type="transmembrane region" description="Helical" evidence="6">
    <location>
        <begin position="311"/>
        <end position="336"/>
    </location>
</feature>
<dbReference type="InterPro" id="IPR005821">
    <property type="entry name" value="Ion_trans_dom"/>
</dbReference>
<feature type="transmembrane region" description="Helical" evidence="6">
    <location>
        <begin position="249"/>
        <end position="268"/>
    </location>
</feature>
<accession>A0A1Q9CY20</accession>
<feature type="transmembrane region" description="Helical" evidence="6">
    <location>
        <begin position="152"/>
        <end position="173"/>
    </location>
</feature>
<name>A0A1Q9CY20_SYMMI</name>
<feature type="transmembrane region" description="Helical" evidence="6">
    <location>
        <begin position="122"/>
        <end position="140"/>
    </location>
</feature>
<dbReference type="Gene3D" id="1.20.120.350">
    <property type="entry name" value="Voltage-gated potassium channels. Chain C"/>
    <property type="match status" value="2"/>
</dbReference>
<dbReference type="Proteomes" id="UP000186817">
    <property type="component" value="Unassembled WGS sequence"/>
</dbReference>
<dbReference type="InterPro" id="IPR043203">
    <property type="entry name" value="VGCC_Ca_Na"/>
</dbReference>
<evidence type="ECO:0000313" key="9">
    <source>
        <dbReference type="Proteomes" id="UP000186817"/>
    </source>
</evidence>
<comment type="subcellular location">
    <subcellularLocation>
        <location evidence="1">Membrane</location>
        <topology evidence="1">Multi-pass membrane protein</topology>
    </subcellularLocation>
</comment>
<feature type="transmembrane region" description="Helical" evidence="6">
    <location>
        <begin position="193"/>
        <end position="213"/>
    </location>
</feature>
<feature type="transmembrane region" description="Helical" evidence="6">
    <location>
        <begin position="394"/>
        <end position="416"/>
    </location>
</feature>